<dbReference type="GO" id="GO:0051301">
    <property type="term" value="P:cell division"/>
    <property type="evidence" value="ECO:0007669"/>
    <property type="project" value="UniProtKB-KW"/>
</dbReference>
<keyword evidence="2" id="KW-0963">Cytoplasm</keyword>
<dbReference type="Proteomes" id="UP001153387">
    <property type="component" value="Unassembled WGS sequence"/>
</dbReference>
<keyword evidence="7" id="KW-1185">Reference proteome</keyword>
<evidence type="ECO:0000313" key="6">
    <source>
        <dbReference type="EMBL" id="MDG0791152.1"/>
    </source>
</evidence>
<proteinExistence type="predicted"/>
<dbReference type="PANTHER" id="PTHR35794:SF1">
    <property type="entry name" value="CELL CYCLE PROTEIN GPSB"/>
    <property type="match status" value="1"/>
</dbReference>
<dbReference type="PANTHER" id="PTHR35794">
    <property type="entry name" value="CELL DIVISION PROTEIN DIVIVA"/>
    <property type="match status" value="1"/>
</dbReference>
<dbReference type="Pfam" id="PF05103">
    <property type="entry name" value="DivIVA"/>
    <property type="match status" value="1"/>
</dbReference>
<keyword evidence="3" id="KW-0132">Cell division</keyword>
<evidence type="ECO:0000256" key="5">
    <source>
        <dbReference type="ARBA" id="ARBA00023306"/>
    </source>
</evidence>
<dbReference type="EMBL" id="JAPDHZ010000002">
    <property type="protein sequence ID" value="MDG0791152.1"/>
    <property type="molecule type" value="Genomic_DNA"/>
</dbReference>
<dbReference type="RefSeq" id="WP_277564921.1">
    <property type="nucleotide sequence ID" value="NZ_JAPDHZ010000002.1"/>
</dbReference>
<evidence type="ECO:0000313" key="7">
    <source>
        <dbReference type="Proteomes" id="UP001153387"/>
    </source>
</evidence>
<evidence type="ECO:0000256" key="1">
    <source>
        <dbReference type="ARBA" id="ARBA00004496"/>
    </source>
</evidence>
<dbReference type="InterPro" id="IPR007793">
    <property type="entry name" value="DivIVA_fam"/>
</dbReference>
<evidence type="ECO:0000256" key="4">
    <source>
        <dbReference type="ARBA" id="ARBA00023054"/>
    </source>
</evidence>
<dbReference type="InterPro" id="IPR019933">
    <property type="entry name" value="DivIVA_domain"/>
</dbReference>
<sequence length="101" mass="11909">MTVNPKLQQLLADEGVTFSALDIFNQQFDKGRMMSRRYDADQVDAFLDQVVKDYEKLYKLLGDMQVEIEAFRESITNKAEMSVEHLHVRLRKIEHYLQGNR</sequence>
<reference evidence="6 7" key="1">
    <citation type="submission" date="2022-10" db="EMBL/GenBank/DDBJ databases">
        <title>Comparative genomic analysis of Cohnella hashimotonis sp. nov., isolated from the International Space Station.</title>
        <authorList>
            <person name="Simpson A."/>
            <person name="Venkateswaran K."/>
        </authorList>
    </citation>
    <scope>NUCLEOTIDE SEQUENCE [LARGE SCALE GENOMIC DNA]</scope>
    <source>
        <strain evidence="6 7">DSM 18997</strain>
    </source>
</reference>
<accession>A0A9X4QME4</accession>
<protein>
    <submittedName>
        <fullName evidence="6">DivIVA domain-containing protein</fullName>
    </submittedName>
</protein>
<evidence type="ECO:0000256" key="2">
    <source>
        <dbReference type="ARBA" id="ARBA00022490"/>
    </source>
</evidence>
<organism evidence="6 7">
    <name type="scientific">Cohnella ginsengisoli</name>
    <dbReference type="NCBI Taxonomy" id="425004"/>
    <lineage>
        <taxon>Bacteria</taxon>
        <taxon>Bacillati</taxon>
        <taxon>Bacillota</taxon>
        <taxon>Bacilli</taxon>
        <taxon>Bacillales</taxon>
        <taxon>Paenibacillaceae</taxon>
        <taxon>Cohnella</taxon>
    </lineage>
</organism>
<keyword evidence="5" id="KW-0131">Cell cycle</keyword>
<name>A0A9X4QME4_9BACL</name>
<comment type="subcellular location">
    <subcellularLocation>
        <location evidence="1">Cytoplasm</location>
    </subcellularLocation>
</comment>
<dbReference type="GO" id="GO:0005737">
    <property type="term" value="C:cytoplasm"/>
    <property type="evidence" value="ECO:0007669"/>
    <property type="project" value="UniProtKB-SubCell"/>
</dbReference>
<comment type="caution">
    <text evidence="6">The sequence shown here is derived from an EMBL/GenBank/DDBJ whole genome shotgun (WGS) entry which is preliminary data.</text>
</comment>
<dbReference type="AlphaFoldDB" id="A0A9X4QME4"/>
<dbReference type="NCBIfam" id="TIGR03544">
    <property type="entry name" value="DivI1A_domain"/>
    <property type="match status" value="1"/>
</dbReference>
<keyword evidence="4" id="KW-0175">Coiled coil</keyword>
<evidence type="ECO:0000256" key="3">
    <source>
        <dbReference type="ARBA" id="ARBA00022618"/>
    </source>
</evidence>
<dbReference type="Gene3D" id="6.10.250.660">
    <property type="match status" value="1"/>
</dbReference>
<gene>
    <name evidence="6" type="ORF">OMP38_09915</name>
</gene>